<organism evidence="2 3">
    <name type="scientific">Piscinibacter gummiphilus</name>
    <dbReference type="NCBI Taxonomy" id="946333"/>
    <lineage>
        <taxon>Bacteria</taxon>
        <taxon>Pseudomonadati</taxon>
        <taxon>Pseudomonadota</taxon>
        <taxon>Betaproteobacteria</taxon>
        <taxon>Burkholderiales</taxon>
        <taxon>Sphaerotilaceae</taxon>
        <taxon>Piscinibacter</taxon>
    </lineage>
</organism>
<dbReference type="InterPro" id="IPR042100">
    <property type="entry name" value="Bug_dom1"/>
</dbReference>
<dbReference type="PANTHER" id="PTHR42928:SF5">
    <property type="entry name" value="BLR1237 PROTEIN"/>
    <property type="match status" value="1"/>
</dbReference>
<keyword evidence="3" id="KW-1185">Reference proteome</keyword>
<dbReference type="PANTHER" id="PTHR42928">
    <property type="entry name" value="TRICARBOXYLATE-BINDING PROTEIN"/>
    <property type="match status" value="1"/>
</dbReference>
<proteinExistence type="inferred from homology"/>
<dbReference type="Gene3D" id="3.40.190.10">
    <property type="entry name" value="Periplasmic binding protein-like II"/>
    <property type="match status" value="1"/>
</dbReference>
<dbReference type="EMBL" id="CP136336">
    <property type="protein sequence ID" value="WOB07654.1"/>
    <property type="molecule type" value="Genomic_DNA"/>
</dbReference>
<dbReference type="PIRSF" id="PIRSF017082">
    <property type="entry name" value="YflP"/>
    <property type="match status" value="1"/>
</dbReference>
<evidence type="ECO:0000313" key="3">
    <source>
        <dbReference type="Proteomes" id="UP001303946"/>
    </source>
</evidence>
<dbReference type="InterPro" id="IPR005064">
    <property type="entry name" value="BUG"/>
</dbReference>
<dbReference type="SUPFAM" id="SSF53850">
    <property type="entry name" value="Periplasmic binding protein-like II"/>
    <property type="match status" value="1"/>
</dbReference>
<reference evidence="2 3" key="1">
    <citation type="submission" date="2023-10" db="EMBL/GenBank/DDBJ databases">
        <title>Bacteria for the degradation of biodegradable plastic PBAT(Polybutylene adipate terephthalate).</title>
        <authorList>
            <person name="Weon H.-Y."/>
            <person name="Yeon J."/>
        </authorList>
    </citation>
    <scope>NUCLEOTIDE SEQUENCE [LARGE SCALE GENOMIC DNA]</scope>
    <source>
        <strain evidence="2 3">SBD 7-3</strain>
    </source>
</reference>
<evidence type="ECO:0000313" key="2">
    <source>
        <dbReference type="EMBL" id="WOB07654.1"/>
    </source>
</evidence>
<evidence type="ECO:0000256" key="1">
    <source>
        <dbReference type="ARBA" id="ARBA00006987"/>
    </source>
</evidence>
<dbReference type="RefSeq" id="WP_316700311.1">
    <property type="nucleotide sequence ID" value="NZ_CP136336.1"/>
</dbReference>
<name>A0ABZ0CRP4_9BURK</name>
<gene>
    <name evidence="2" type="ORF">RXV79_22415</name>
</gene>
<dbReference type="Gene3D" id="3.40.190.150">
    <property type="entry name" value="Bordetella uptake gene, domain 1"/>
    <property type="match status" value="1"/>
</dbReference>
<dbReference type="Proteomes" id="UP001303946">
    <property type="component" value="Chromosome"/>
</dbReference>
<dbReference type="Pfam" id="PF03401">
    <property type="entry name" value="TctC"/>
    <property type="match status" value="1"/>
</dbReference>
<sequence length="325" mass="34347">MVTRRHFLLAGGAGLMPWGMLAGAAEQLSLAKILLGAPAGGSGDLMARRLADKLTGGYASKVIVENRPGAGGQLAITALRDAPDDGSTLLLTPSSLLSIYPYTYAKLPYKPQDDLAPVSLAAYSNHALGIGPAVPLSVKTLKDFLAWAKANPDQASYGSPASGSIPHLIVVVLAKLTNAPLRHIPYRGSTQGLQDLRGGTLAAMSSPVGAFLPHLASGQVRLLAVSGDQRSPFVKDVPTYRQLGHPITAREWYGFFVPARTRAAMVSRAAAYLRMALSAPEVAEGIRQFGLEAVHSTPQQLAEMLKADSQEWRSLIKTVGFTAES</sequence>
<protein>
    <submittedName>
        <fullName evidence="2">Tripartite tricarboxylate transporter substrate-binding protein</fullName>
    </submittedName>
</protein>
<accession>A0ABZ0CRP4</accession>
<comment type="similarity">
    <text evidence="1">Belongs to the UPF0065 (bug) family.</text>
</comment>